<organism evidence="1 2">
    <name type="scientific">Blautia wexlerae</name>
    <dbReference type="NCBI Taxonomy" id="418240"/>
    <lineage>
        <taxon>Bacteria</taxon>
        <taxon>Bacillati</taxon>
        <taxon>Bacillota</taxon>
        <taxon>Clostridia</taxon>
        <taxon>Lachnospirales</taxon>
        <taxon>Lachnospiraceae</taxon>
        <taxon>Blautia</taxon>
    </lineage>
</organism>
<evidence type="ECO:0000313" key="2">
    <source>
        <dbReference type="Proteomes" id="UP000477285"/>
    </source>
</evidence>
<accession>A0A6L8T5Y5</accession>
<reference evidence="1 2" key="1">
    <citation type="journal article" date="2019" name="Nat. Med.">
        <title>A library of human gut bacterial isolates paired with longitudinal multiomics data enables mechanistic microbiome research.</title>
        <authorList>
            <person name="Poyet M."/>
            <person name="Groussin M."/>
            <person name="Gibbons S.M."/>
            <person name="Avila-Pacheco J."/>
            <person name="Jiang X."/>
            <person name="Kearney S.M."/>
            <person name="Perrotta A.R."/>
            <person name="Berdy B."/>
            <person name="Zhao S."/>
            <person name="Lieberman T.D."/>
            <person name="Swanson P.K."/>
            <person name="Smith M."/>
            <person name="Roesemann S."/>
            <person name="Alexander J.E."/>
            <person name="Rich S.A."/>
            <person name="Livny J."/>
            <person name="Vlamakis H."/>
            <person name="Clish C."/>
            <person name="Bullock K."/>
            <person name="Deik A."/>
            <person name="Scott J."/>
            <person name="Pierce K.A."/>
            <person name="Xavier R.J."/>
            <person name="Alm E.J."/>
        </authorList>
    </citation>
    <scope>NUCLEOTIDE SEQUENCE [LARGE SCALE GENOMIC DNA]</scope>
    <source>
        <strain evidence="1 2">BIOML-A1</strain>
    </source>
</reference>
<name>A0A6L8T5Y5_9FIRM</name>
<dbReference type="AlphaFoldDB" id="A0A6L8T5Y5"/>
<proteinExistence type="predicted"/>
<evidence type="ECO:0000313" key="1">
    <source>
        <dbReference type="EMBL" id="MZL34919.1"/>
    </source>
</evidence>
<protein>
    <submittedName>
        <fullName evidence="1">Uncharacterized protein</fullName>
    </submittedName>
</protein>
<dbReference type="RefSeq" id="WP_161234192.1">
    <property type="nucleotide sequence ID" value="NZ_WWVI01000060.1"/>
</dbReference>
<sequence length="341" mass="38960">MTTSKDGFPLKAEGGEDLLKGLKDLKLKLTENADIVQKYMEAVEKFLPGMTAMLGLTVSDFTLDKESLFDLRDNMLEGEYSPIVYRAEKDGGKYEAAIWILKEAYGFSVHSAVVKNKDGQSWLYNSDRQNWEIIETEMDLSPRMEEILQSGSPESDVLEELLEVFYGDLDDAEYAAIKENNQNLLSLYAETNKYMLPFYDDEEDVLYLIPRDEGRLGFRVGWNGSGYVLYQYLDSLDILKRNEELGYLEKNHSQAVSCTSNLKEMRNCLWMLANRYTEQPVYTVPLSLKAYTESADLKEIGKPATFEFESTDRRVLTTEEKKAAEGIRRYVGRLQKGGADV</sequence>
<gene>
    <name evidence="1" type="ORF">GT728_17430</name>
</gene>
<dbReference type="Proteomes" id="UP000477285">
    <property type="component" value="Unassembled WGS sequence"/>
</dbReference>
<comment type="caution">
    <text evidence="1">The sequence shown here is derived from an EMBL/GenBank/DDBJ whole genome shotgun (WGS) entry which is preliminary data.</text>
</comment>
<dbReference type="EMBL" id="WWVQ01000059">
    <property type="protein sequence ID" value="MZL34919.1"/>
    <property type="molecule type" value="Genomic_DNA"/>
</dbReference>